<organism evidence="4 5">
    <name type="scientific">Rhodococcus triatomae</name>
    <dbReference type="NCBI Taxonomy" id="300028"/>
    <lineage>
        <taxon>Bacteria</taxon>
        <taxon>Bacillati</taxon>
        <taxon>Actinomycetota</taxon>
        <taxon>Actinomycetes</taxon>
        <taxon>Mycobacteriales</taxon>
        <taxon>Nocardiaceae</taxon>
        <taxon>Rhodococcus</taxon>
    </lineage>
</organism>
<dbReference type="Pfam" id="PF26580">
    <property type="entry name" value="Mtb12_C"/>
    <property type="match status" value="1"/>
</dbReference>
<accession>A0A1G8D081</accession>
<evidence type="ECO:0000259" key="3">
    <source>
        <dbReference type="Pfam" id="PF26580"/>
    </source>
</evidence>
<gene>
    <name evidence="4" type="ORF">SAMN05444695_102161</name>
</gene>
<proteinExistence type="inferred from homology"/>
<feature type="domain" description="Low molecular weight antigen MTB12-like C-terminal" evidence="3">
    <location>
        <begin position="49"/>
        <end position="160"/>
    </location>
</feature>
<dbReference type="RefSeq" id="WP_371842272.1">
    <property type="nucleotide sequence ID" value="NZ_CP048813.1"/>
</dbReference>
<dbReference type="Proteomes" id="UP000183263">
    <property type="component" value="Unassembled WGS sequence"/>
</dbReference>
<sequence>MTVAGVAIVAALTMSACGSDDSDNGADATTTTTAAADTTTAASDGDIEVPTAAEFNELLVIGLDPATPIEEKITMVEGSEEDPELINQVAESARLNNAEVTVLDPVIYQGDGLASAQLQLSINGEPVEGGFPVSFVNEDDTWKLSKDSACQIVGLAQLTSPACPAP</sequence>
<dbReference type="AlphaFoldDB" id="A0A1G8D081"/>
<evidence type="ECO:0000313" key="5">
    <source>
        <dbReference type="Proteomes" id="UP000183263"/>
    </source>
</evidence>
<dbReference type="EMBL" id="FNDN01000002">
    <property type="protein sequence ID" value="SDH51062.1"/>
    <property type="molecule type" value="Genomic_DNA"/>
</dbReference>
<evidence type="ECO:0000256" key="1">
    <source>
        <dbReference type="ARBA" id="ARBA00022729"/>
    </source>
</evidence>
<keyword evidence="1" id="KW-0732">Signal</keyword>
<reference evidence="4 5" key="1">
    <citation type="submission" date="2016-10" db="EMBL/GenBank/DDBJ databases">
        <authorList>
            <person name="de Groot N.N."/>
        </authorList>
    </citation>
    <scope>NUCLEOTIDE SEQUENCE [LARGE SCALE GENOMIC DNA]</scope>
    <source>
        <strain evidence="4 5">DSM 44892</strain>
    </source>
</reference>
<evidence type="ECO:0000313" key="4">
    <source>
        <dbReference type="EMBL" id="SDH51062.1"/>
    </source>
</evidence>
<protein>
    <recommendedName>
        <fullName evidence="3">Low molecular weight antigen MTB12-like C-terminal domain-containing protein</fullName>
    </recommendedName>
</protein>
<evidence type="ECO:0000256" key="2">
    <source>
        <dbReference type="ARBA" id="ARBA00093774"/>
    </source>
</evidence>
<comment type="similarity">
    <text evidence="2">Belongs to the MTB12 family.</text>
</comment>
<dbReference type="InterPro" id="IPR058644">
    <property type="entry name" value="Mtb12-like_C"/>
</dbReference>
<name>A0A1G8D081_9NOCA</name>
<keyword evidence="5" id="KW-1185">Reference proteome</keyword>